<comment type="caution">
    <text evidence="1">The sequence shown here is derived from an EMBL/GenBank/DDBJ whole genome shotgun (WGS) entry which is preliminary data.</text>
</comment>
<organism evidence="1 2">
    <name type="scientific">Streblomastix strix</name>
    <dbReference type="NCBI Taxonomy" id="222440"/>
    <lineage>
        <taxon>Eukaryota</taxon>
        <taxon>Metamonada</taxon>
        <taxon>Preaxostyla</taxon>
        <taxon>Oxymonadida</taxon>
        <taxon>Streblomastigidae</taxon>
        <taxon>Streblomastix</taxon>
    </lineage>
</organism>
<dbReference type="AlphaFoldDB" id="A0A5J4UU41"/>
<evidence type="ECO:0000313" key="2">
    <source>
        <dbReference type="Proteomes" id="UP000324800"/>
    </source>
</evidence>
<proteinExistence type="predicted"/>
<name>A0A5J4UU41_9EUKA</name>
<evidence type="ECO:0000313" key="1">
    <source>
        <dbReference type="EMBL" id="KAA6373491.1"/>
    </source>
</evidence>
<reference evidence="1 2" key="1">
    <citation type="submission" date="2019-03" db="EMBL/GenBank/DDBJ databases">
        <title>Single cell metagenomics reveals metabolic interactions within the superorganism composed of flagellate Streblomastix strix and complex community of Bacteroidetes bacteria on its surface.</title>
        <authorList>
            <person name="Treitli S.C."/>
            <person name="Kolisko M."/>
            <person name="Husnik F."/>
            <person name="Keeling P."/>
            <person name="Hampl V."/>
        </authorList>
    </citation>
    <scope>NUCLEOTIDE SEQUENCE [LARGE SCALE GENOMIC DNA]</scope>
    <source>
        <strain evidence="1">ST1C</strain>
    </source>
</reference>
<gene>
    <name evidence="1" type="ORF">EZS28_030983</name>
</gene>
<dbReference type="Proteomes" id="UP000324800">
    <property type="component" value="Unassembled WGS sequence"/>
</dbReference>
<dbReference type="EMBL" id="SNRW01012708">
    <property type="protein sequence ID" value="KAA6373491.1"/>
    <property type="molecule type" value="Genomic_DNA"/>
</dbReference>
<protein>
    <submittedName>
        <fullName evidence="1">Uncharacterized protein</fullName>
    </submittedName>
</protein>
<accession>A0A5J4UU41</accession>
<sequence length="177" mass="20188">MDIENEDKEGDLNGGMFPSLLCTILSQPTLFTSKERMIVVDIVYECITCFDNQFFLKNGQAFRHDGILWGVGIKVNMNDSAAVNSHLKLIDVLLEVGDKENKMEELQEFGGIDLVERVAEDEEGDSSEENVKLARSICHKYLNFQYQNADADEDDEGFNDFHDFQMQSERKDMENDG</sequence>